<comment type="caution">
    <text evidence="2">The sequence shown here is derived from an EMBL/GenBank/DDBJ whole genome shotgun (WGS) entry which is preliminary data.</text>
</comment>
<evidence type="ECO:0000313" key="2">
    <source>
        <dbReference type="EMBL" id="KAF8750984.1"/>
    </source>
</evidence>
<gene>
    <name evidence="2" type="ORF">RHS01_09185</name>
</gene>
<accession>A0A8H7M245</accession>
<name>A0A8H7M245_9AGAM</name>
<organism evidence="2 3">
    <name type="scientific">Rhizoctonia solani</name>
    <dbReference type="NCBI Taxonomy" id="456999"/>
    <lineage>
        <taxon>Eukaryota</taxon>
        <taxon>Fungi</taxon>
        <taxon>Dikarya</taxon>
        <taxon>Basidiomycota</taxon>
        <taxon>Agaricomycotina</taxon>
        <taxon>Agaricomycetes</taxon>
        <taxon>Cantharellales</taxon>
        <taxon>Ceratobasidiaceae</taxon>
        <taxon>Rhizoctonia</taxon>
    </lineage>
</organism>
<dbReference type="AlphaFoldDB" id="A0A8H7M245"/>
<sequence length="496" mass="54457">MLHRDAPFGLASYRGLAEPFRDPQPRKYTASSLASTSRHPKTPSSGQQVHAVGPLPEDVMVMVIAYLGVADILVIRRLLPIECNKWLKYLTEDRTIWLNFILQPTYPVSERVSQAAGTCLLKSSKTRFASNLNYPSLVSQSTTRRSYQARTSRRLAMPNNEFLTAMASMDSWVAVASDLGGVYVCAPFGENYKHGLKWIRVLSLTVQIAKLCVGVSNGCVSVMWAGCVTEDGAPSYRCGVSSALAEDLLQAQSRTQGGLLLDSSDFIHSIALDLRNPASEVMGIAIGERYCAVVDAAHIFQVFMHRPQGNEAPARSEFQGPHRSSRRTITLQFLPCDQLLIYSDSFIAIHKPVAPSTTVMERKYWTHLPTETFFAEGSEPGSYGLTHRRSFFYLLSPALGAFSMGTVNGGCYRSVWITTGSSFQPLGIALGRRFANSYDPSMSHQAPLDRALLDLGDYGDLAMIQGRPGPLFAFHEGEGMLLGGTRGGSDLVMLEY</sequence>
<evidence type="ECO:0000256" key="1">
    <source>
        <dbReference type="SAM" id="MobiDB-lite"/>
    </source>
</evidence>
<proteinExistence type="predicted"/>
<feature type="region of interest" description="Disordered" evidence="1">
    <location>
        <begin position="21"/>
        <end position="50"/>
    </location>
</feature>
<feature type="compositionally biased region" description="Polar residues" evidence="1">
    <location>
        <begin position="29"/>
        <end position="48"/>
    </location>
</feature>
<protein>
    <recommendedName>
        <fullName evidence="4">F-box domain-containing protein</fullName>
    </recommendedName>
</protein>
<dbReference type="EMBL" id="JACYCF010000019">
    <property type="protein sequence ID" value="KAF8750984.1"/>
    <property type="molecule type" value="Genomic_DNA"/>
</dbReference>
<evidence type="ECO:0008006" key="4">
    <source>
        <dbReference type="Google" id="ProtNLM"/>
    </source>
</evidence>
<evidence type="ECO:0000313" key="3">
    <source>
        <dbReference type="Proteomes" id="UP000614334"/>
    </source>
</evidence>
<dbReference type="Proteomes" id="UP000614334">
    <property type="component" value="Unassembled WGS sequence"/>
</dbReference>
<reference evidence="2" key="1">
    <citation type="submission" date="2020-09" db="EMBL/GenBank/DDBJ databases">
        <title>Comparative genome analyses of four rice-infecting Rhizoctonia solani isolates reveal extensive enrichment of homogalacturonan modification genes.</title>
        <authorList>
            <person name="Lee D.-Y."/>
            <person name="Jeon J."/>
            <person name="Kim K.-T."/>
            <person name="Cheong K."/>
            <person name="Song H."/>
            <person name="Choi G."/>
            <person name="Ko J."/>
            <person name="Opiyo S.O."/>
            <person name="Zuo S."/>
            <person name="Madhav S."/>
            <person name="Lee Y.-H."/>
            <person name="Wang G.-L."/>
        </authorList>
    </citation>
    <scope>NUCLEOTIDE SEQUENCE</scope>
    <source>
        <strain evidence="2">AG1-IA B2</strain>
    </source>
</reference>